<evidence type="ECO:0000256" key="1">
    <source>
        <dbReference type="ARBA" id="ARBA00005776"/>
    </source>
</evidence>
<accession>A0A3Q4HAD3</accession>
<reference evidence="4" key="1">
    <citation type="submission" date="2025-08" db="UniProtKB">
        <authorList>
            <consortium name="Ensembl"/>
        </authorList>
    </citation>
    <scope>IDENTIFICATION</scope>
</reference>
<dbReference type="Ensembl" id="ENSNBRT00000020504.1">
    <property type="protein sequence ID" value="ENSNBRP00000019975.1"/>
    <property type="gene ID" value="ENSNBRG00000015345.1"/>
</dbReference>
<dbReference type="SUPFAM" id="SSF109604">
    <property type="entry name" value="HD-domain/PDEase-like"/>
    <property type="match status" value="1"/>
</dbReference>
<dbReference type="CDD" id="cd00077">
    <property type="entry name" value="HDc"/>
    <property type="match status" value="1"/>
</dbReference>
<dbReference type="Proteomes" id="UP000261580">
    <property type="component" value="Unassembled WGS sequence"/>
</dbReference>
<dbReference type="GO" id="GO:0008832">
    <property type="term" value="F:dGTPase activity"/>
    <property type="evidence" value="ECO:0007669"/>
    <property type="project" value="TreeGrafter"/>
</dbReference>
<dbReference type="GO" id="GO:0005634">
    <property type="term" value="C:nucleus"/>
    <property type="evidence" value="ECO:0007669"/>
    <property type="project" value="TreeGrafter"/>
</dbReference>
<feature type="chain" id="PRO_5018791078" description="HD/PDEase domain-containing protein" evidence="2">
    <location>
        <begin position="19"/>
        <end position="417"/>
    </location>
</feature>
<dbReference type="GO" id="GO:0006203">
    <property type="term" value="P:dGTP catabolic process"/>
    <property type="evidence" value="ECO:0007669"/>
    <property type="project" value="TreeGrafter"/>
</dbReference>
<keyword evidence="5" id="KW-1185">Reference proteome</keyword>
<dbReference type="AlphaFoldDB" id="A0A3Q4HAD3"/>
<evidence type="ECO:0000313" key="5">
    <source>
        <dbReference type="Proteomes" id="UP000261580"/>
    </source>
</evidence>
<dbReference type="InterPro" id="IPR003607">
    <property type="entry name" value="HD/PDEase_dom"/>
</dbReference>
<dbReference type="GeneTree" id="ENSGT00390000013867"/>
<evidence type="ECO:0000313" key="4">
    <source>
        <dbReference type="Ensembl" id="ENSNBRP00000019975.1"/>
    </source>
</evidence>
<name>A0A3Q4HAD3_NEOBR</name>
<dbReference type="PANTHER" id="PTHR11373">
    <property type="entry name" value="DEOXYNUCLEOSIDE TRIPHOSPHATE TRIPHOSPHOHYDROLASE"/>
    <property type="match status" value="1"/>
</dbReference>
<dbReference type="InterPro" id="IPR006674">
    <property type="entry name" value="HD_domain"/>
</dbReference>
<keyword evidence="2" id="KW-0732">Signal</keyword>
<organism evidence="4 5">
    <name type="scientific">Neolamprologus brichardi</name>
    <name type="common">Fairy cichlid</name>
    <name type="synonym">Lamprologus brichardi</name>
    <dbReference type="NCBI Taxonomy" id="32507"/>
    <lineage>
        <taxon>Eukaryota</taxon>
        <taxon>Metazoa</taxon>
        <taxon>Chordata</taxon>
        <taxon>Craniata</taxon>
        <taxon>Vertebrata</taxon>
        <taxon>Euteleostomi</taxon>
        <taxon>Actinopterygii</taxon>
        <taxon>Neopterygii</taxon>
        <taxon>Teleostei</taxon>
        <taxon>Neoteleostei</taxon>
        <taxon>Acanthomorphata</taxon>
        <taxon>Ovalentaria</taxon>
        <taxon>Cichlomorphae</taxon>
        <taxon>Cichliformes</taxon>
        <taxon>Cichlidae</taxon>
        <taxon>African cichlids</taxon>
        <taxon>Pseudocrenilabrinae</taxon>
        <taxon>Lamprologini</taxon>
        <taxon>Neolamprologus</taxon>
    </lineage>
</organism>
<protein>
    <recommendedName>
        <fullName evidence="3">HD/PDEase domain-containing protein</fullName>
    </recommendedName>
</protein>
<dbReference type="SMART" id="SM00471">
    <property type="entry name" value="HDc"/>
    <property type="match status" value="1"/>
</dbReference>
<dbReference type="InterPro" id="IPR050135">
    <property type="entry name" value="dGTPase-like"/>
</dbReference>
<evidence type="ECO:0000256" key="2">
    <source>
        <dbReference type="SAM" id="SignalP"/>
    </source>
</evidence>
<dbReference type="Pfam" id="PF01966">
    <property type="entry name" value="HD"/>
    <property type="match status" value="1"/>
</dbReference>
<evidence type="ECO:0000259" key="3">
    <source>
        <dbReference type="SMART" id="SM00471"/>
    </source>
</evidence>
<proteinExistence type="inferred from homology"/>
<feature type="signal peptide" evidence="2">
    <location>
        <begin position="1"/>
        <end position="18"/>
    </location>
</feature>
<reference evidence="4" key="2">
    <citation type="submission" date="2025-09" db="UniProtKB">
        <authorList>
            <consortium name="Ensembl"/>
        </authorList>
    </citation>
    <scope>IDENTIFICATION</scope>
</reference>
<dbReference type="GO" id="GO:0051607">
    <property type="term" value="P:defense response to virus"/>
    <property type="evidence" value="ECO:0007669"/>
    <property type="project" value="TreeGrafter"/>
</dbReference>
<comment type="similarity">
    <text evidence="1">Belongs to the SAMHD1 family.</text>
</comment>
<dbReference type="Gene3D" id="1.10.3210.10">
    <property type="entry name" value="Hypothetical protein af1432"/>
    <property type="match status" value="1"/>
</dbReference>
<feature type="domain" description="HD/PDEase" evidence="3">
    <location>
        <begin position="55"/>
        <end position="205"/>
    </location>
</feature>
<dbReference type="Bgee" id="ENSNBRG00000015345">
    <property type="expression patterns" value="Expressed in zone of skin"/>
</dbReference>
<dbReference type="Gene3D" id="3.30.70.2760">
    <property type="match status" value="1"/>
</dbReference>
<dbReference type="GO" id="GO:0045088">
    <property type="term" value="P:regulation of innate immune response"/>
    <property type="evidence" value="ECO:0007669"/>
    <property type="project" value="TreeGrafter"/>
</dbReference>
<dbReference type="PANTHER" id="PTHR11373:SF45">
    <property type="entry name" value="DEOXYNUCLEOSIDE TRIPHOSPHATE TRIPHOSPHOHYDROLASE SAMHD1-LIKE"/>
    <property type="match status" value="1"/>
</dbReference>
<sequence length="417" mass="49098">MMKHIRMQGIALIAGLLAKDPLEGCRTTQSIYTPEFQRLRNIRQLGGIYYVYPGASHNRFEHSIGVAHLAGELKAEKVKELKISLISDQDILCVQIAGLCHDLVYIVIMYLLQHEDGSLTMFDHLVVANGLKQEMKRNRLRLPTDLTFIKEMIKPLKSDDAEVLWPYKGRDKNKSFLYEIVSNKQNGIDVDKFDYFARDCHHLGIRNNFDHKRFIMFARVCDVEEDGRKHICSRDKELSNLYDIFQTRHSLHRRACQHKIKMAVIEKILHSTVRSLNTAREILKRLMTRDLYQFVGQATVCNYVFMCLYYKSSINPHRDAVTLDYGMKNEDPISKAYFYRKNNPEKGIPMSKLKPSKLLPECFSEKILRVYWKKHEPEIIKKAKDCFKTWCLDNEKEKEKERKLCFQNWSSSYFYFK</sequence>